<dbReference type="AlphaFoldDB" id="X0VF93"/>
<sequence>MTEEVLFYLGAHHTNWLATAGVPLFVSRRRLQDRKSFPRATTRWALDSGGFSELTLHGKWTITPEEYVEQVRTYSDKIGMLDWAAVMDYMCEPQIINGDAKTVGTGLSVPEHQRRTVQS</sequence>
<name>X0VF93_9ZZZZ</name>
<organism evidence="2">
    <name type="scientific">marine sediment metagenome</name>
    <dbReference type="NCBI Taxonomy" id="412755"/>
    <lineage>
        <taxon>unclassified sequences</taxon>
        <taxon>metagenomes</taxon>
        <taxon>ecological metagenomes</taxon>
    </lineage>
</organism>
<feature type="domain" description="DeoxyPurine in DNA protein A" evidence="1">
    <location>
        <begin position="7"/>
        <end position="118"/>
    </location>
</feature>
<evidence type="ECO:0000259" key="1">
    <source>
        <dbReference type="Pfam" id="PF23859"/>
    </source>
</evidence>
<reference evidence="2" key="1">
    <citation type="journal article" date="2014" name="Front. Microbiol.">
        <title>High frequency of phylogenetically diverse reductive dehalogenase-homologous genes in deep subseafloor sedimentary metagenomes.</title>
        <authorList>
            <person name="Kawai M."/>
            <person name="Futagami T."/>
            <person name="Toyoda A."/>
            <person name="Takaki Y."/>
            <person name="Nishi S."/>
            <person name="Hori S."/>
            <person name="Arai W."/>
            <person name="Tsubouchi T."/>
            <person name="Morono Y."/>
            <person name="Uchiyama I."/>
            <person name="Ito T."/>
            <person name="Fujiyama A."/>
            <person name="Inagaki F."/>
            <person name="Takami H."/>
        </authorList>
    </citation>
    <scope>NUCLEOTIDE SEQUENCE</scope>
    <source>
        <strain evidence="2">Expedition CK06-06</strain>
    </source>
</reference>
<feature type="non-terminal residue" evidence="2">
    <location>
        <position position="119"/>
    </location>
</feature>
<accession>X0VF93</accession>
<dbReference type="InterPro" id="IPR055645">
    <property type="entry name" value="DpdA"/>
</dbReference>
<comment type="caution">
    <text evidence="2">The sequence shown here is derived from an EMBL/GenBank/DDBJ whole genome shotgun (WGS) entry which is preliminary data.</text>
</comment>
<dbReference type="Pfam" id="PF23859">
    <property type="entry name" value="DpdA"/>
    <property type="match status" value="1"/>
</dbReference>
<dbReference type="EMBL" id="BARS01037937">
    <property type="protein sequence ID" value="GAG16950.1"/>
    <property type="molecule type" value="Genomic_DNA"/>
</dbReference>
<evidence type="ECO:0000313" key="2">
    <source>
        <dbReference type="EMBL" id="GAG16950.1"/>
    </source>
</evidence>
<protein>
    <recommendedName>
        <fullName evidence="1">DeoxyPurine in DNA protein A domain-containing protein</fullName>
    </recommendedName>
</protein>
<gene>
    <name evidence="2" type="ORF">S01H1_58108</name>
</gene>
<proteinExistence type="predicted"/>